<reference evidence="3" key="1">
    <citation type="submission" date="2021-01" db="EMBL/GenBank/DDBJ databases">
        <authorList>
            <consortium name="Genoscope - CEA"/>
            <person name="William W."/>
        </authorList>
    </citation>
    <scope>NUCLEOTIDE SEQUENCE</scope>
</reference>
<organism evidence="3 4">
    <name type="scientific">Paramecium primaurelia</name>
    <dbReference type="NCBI Taxonomy" id="5886"/>
    <lineage>
        <taxon>Eukaryota</taxon>
        <taxon>Sar</taxon>
        <taxon>Alveolata</taxon>
        <taxon>Ciliophora</taxon>
        <taxon>Intramacronucleata</taxon>
        <taxon>Oligohymenophorea</taxon>
        <taxon>Peniculida</taxon>
        <taxon>Parameciidae</taxon>
        <taxon>Paramecium</taxon>
    </lineage>
</organism>
<keyword evidence="4" id="KW-1185">Reference proteome</keyword>
<sequence length="280" mass="33203">MNNDQKQLDLIKQEIQNQIQLNNKMAQSQDLLIEQMKQIAEYELKLDFFQQQQQSTLQVECHSLWLMIQLIKKIYIRRLMKLYSLSFRVSFKIQIVLESIILNKLMNLVILKKNIVDQKIINILKKLQKKIEQQQNFQIQYKNYTHPKNLNEIGNGLYDGSGKQASFKVSQKQGFLQMQQKTLFGFQDWVEFFALMTDVGLLLFKSAGDMHPILFVPCADAIIIKNPLKCKPNCLKIKYRDYEYIFNVTSQALLEEWYQELNRQVISQHKFQLSQSLRNI</sequence>
<evidence type="ECO:0000313" key="3">
    <source>
        <dbReference type="EMBL" id="CAD8050989.1"/>
    </source>
</evidence>
<dbReference type="AlphaFoldDB" id="A0A8S1K6V4"/>
<name>A0A8S1K6V4_PARPR</name>
<comment type="caution">
    <text evidence="3">The sequence shown here is derived from an EMBL/GenBank/DDBJ whole genome shotgun (WGS) entry which is preliminary data.</text>
</comment>
<dbReference type="Proteomes" id="UP000688137">
    <property type="component" value="Unassembled WGS sequence"/>
</dbReference>
<evidence type="ECO:0000259" key="2">
    <source>
        <dbReference type="PROSITE" id="PS50003"/>
    </source>
</evidence>
<dbReference type="EMBL" id="CAJJDM010000012">
    <property type="protein sequence ID" value="CAD8050989.1"/>
    <property type="molecule type" value="Genomic_DNA"/>
</dbReference>
<feature type="coiled-coil region" evidence="1">
    <location>
        <begin position="1"/>
        <end position="52"/>
    </location>
</feature>
<dbReference type="SMART" id="SM00233">
    <property type="entry name" value="PH"/>
    <property type="match status" value="1"/>
</dbReference>
<proteinExistence type="predicted"/>
<gene>
    <name evidence="3" type="ORF">PPRIM_AZ9-3.1.T0170334</name>
</gene>
<evidence type="ECO:0000313" key="4">
    <source>
        <dbReference type="Proteomes" id="UP000688137"/>
    </source>
</evidence>
<dbReference type="PROSITE" id="PS50003">
    <property type="entry name" value="PH_DOMAIN"/>
    <property type="match status" value="1"/>
</dbReference>
<accession>A0A8S1K6V4</accession>
<dbReference type="InterPro" id="IPR001849">
    <property type="entry name" value="PH_domain"/>
</dbReference>
<protein>
    <recommendedName>
        <fullName evidence="2">PH domain-containing protein</fullName>
    </recommendedName>
</protein>
<feature type="domain" description="PH" evidence="2">
    <location>
        <begin position="169"/>
        <end position="266"/>
    </location>
</feature>
<evidence type="ECO:0000256" key="1">
    <source>
        <dbReference type="SAM" id="Coils"/>
    </source>
</evidence>
<keyword evidence="1" id="KW-0175">Coiled coil</keyword>